<reference evidence="2" key="2">
    <citation type="submission" date="2015-06" db="UniProtKB">
        <authorList>
            <consortium name="EnsemblPlants"/>
        </authorList>
    </citation>
    <scope>IDENTIFICATION</scope>
    <source>
        <strain evidence="2">DM1-3 516 R44</strain>
    </source>
</reference>
<organism evidence="2 3">
    <name type="scientific">Solanum tuberosum</name>
    <name type="common">Potato</name>
    <dbReference type="NCBI Taxonomy" id="4113"/>
    <lineage>
        <taxon>Eukaryota</taxon>
        <taxon>Viridiplantae</taxon>
        <taxon>Streptophyta</taxon>
        <taxon>Embryophyta</taxon>
        <taxon>Tracheophyta</taxon>
        <taxon>Spermatophyta</taxon>
        <taxon>Magnoliopsida</taxon>
        <taxon>eudicotyledons</taxon>
        <taxon>Gunneridae</taxon>
        <taxon>Pentapetalae</taxon>
        <taxon>asterids</taxon>
        <taxon>lamiids</taxon>
        <taxon>Solanales</taxon>
        <taxon>Solanaceae</taxon>
        <taxon>Solanoideae</taxon>
        <taxon>Solaneae</taxon>
        <taxon>Solanum</taxon>
    </lineage>
</organism>
<evidence type="ECO:0000313" key="3">
    <source>
        <dbReference type="Proteomes" id="UP000011115"/>
    </source>
</evidence>
<feature type="compositionally biased region" description="Low complexity" evidence="1">
    <location>
        <begin position="97"/>
        <end position="112"/>
    </location>
</feature>
<feature type="compositionally biased region" description="Basic and acidic residues" evidence="1">
    <location>
        <begin position="189"/>
        <end position="202"/>
    </location>
</feature>
<accession>M1C6G1</accession>
<dbReference type="EnsemblPlants" id="PGSC0003DMT400060806">
    <property type="protein sequence ID" value="PGSC0003DMT400060806"/>
    <property type="gene ID" value="PGSC0003DMG400023647"/>
</dbReference>
<name>M1C6G1_SOLTU</name>
<dbReference type="Gramene" id="PGSC0003DMT400060806">
    <property type="protein sequence ID" value="PGSC0003DMT400060806"/>
    <property type="gene ID" value="PGSC0003DMG400023647"/>
</dbReference>
<feature type="region of interest" description="Disordered" evidence="1">
    <location>
        <begin position="40"/>
        <end position="216"/>
    </location>
</feature>
<evidence type="ECO:0000256" key="1">
    <source>
        <dbReference type="SAM" id="MobiDB-lite"/>
    </source>
</evidence>
<reference evidence="3" key="1">
    <citation type="journal article" date="2011" name="Nature">
        <title>Genome sequence and analysis of the tuber crop potato.</title>
        <authorList>
            <consortium name="The Potato Genome Sequencing Consortium"/>
        </authorList>
    </citation>
    <scope>NUCLEOTIDE SEQUENCE [LARGE SCALE GENOMIC DNA]</scope>
    <source>
        <strain evidence="3">cv. DM1-3 516 R44</strain>
    </source>
</reference>
<dbReference type="HOGENOM" id="CLU_1279594_0_0_1"/>
<dbReference type="Proteomes" id="UP000011115">
    <property type="component" value="Unassembled WGS sequence"/>
</dbReference>
<dbReference type="InParanoid" id="M1C6G1"/>
<protein>
    <submittedName>
        <fullName evidence="2">Extensin</fullName>
    </submittedName>
</protein>
<dbReference type="PaxDb" id="4113-PGSC0003DMT400060806"/>
<feature type="compositionally biased region" description="Polar residues" evidence="1">
    <location>
        <begin position="120"/>
        <end position="132"/>
    </location>
</feature>
<dbReference type="AlphaFoldDB" id="M1C6G1"/>
<proteinExistence type="predicted"/>
<evidence type="ECO:0000313" key="2">
    <source>
        <dbReference type="EnsemblPlants" id="PGSC0003DMT400060806"/>
    </source>
</evidence>
<sequence>MGFYYSFSGCHYPKIRRSFSNPKPPFILLDFPVKLPFLTKPPALLERPPNQPPNDPKTPLFLSSPPHQTTTITRKPPGSPKTPFSPLLQPDPPPNHPRLQPKTPVSLSSSSFEELEHNEQPPNQTANPTGNNLRKHQKTTPKQQQRPIPFLFPFHDSSSIFCRSPTETHELVTTPERQRTSKITPVSSKQKDNRPSSDREQPMKSICKSGRKTYLR</sequence>
<keyword evidence="3" id="KW-1185">Reference proteome</keyword>